<evidence type="ECO:0000256" key="3">
    <source>
        <dbReference type="ARBA" id="ARBA00022475"/>
    </source>
</evidence>
<organism evidence="7 8">
    <name type="scientific">Nicoliella spurrieriana</name>
    <dbReference type="NCBI Taxonomy" id="2925830"/>
    <lineage>
        <taxon>Bacteria</taxon>
        <taxon>Bacillati</taxon>
        <taxon>Bacillota</taxon>
        <taxon>Bacilli</taxon>
        <taxon>Lactobacillales</taxon>
        <taxon>Lactobacillaceae</taxon>
        <taxon>Nicoliella</taxon>
    </lineage>
</organism>
<evidence type="ECO:0000256" key="6">
    <source>
        <dbReference type="ARBA" id="ARBA00023136"/>
    </source>
</evidence>
<keyword evidence="8" id="KW-1185">Reference proteome</keyword>
<comment type="subcellular location">
    <subcellularLocation>
        <location evidence="1">Cell membrane</location>
        <topology evidence="1">Peripheral membrane protein</topology>
    </subcellularLocation>
</comment>
<dbReference type="RefSeq" id="WP_260116334.1">
    <property type="nucleotide sequence ID" value="NZ_CP093361.1"/>
</dbReference>
<accession>A0A976RRQ2</accession>
<dbReference type="KEGG" id="lbe:MOO44_06460"/>
<evidence type="ECO:0000256" key="1">
    <source>
        <dbReference type="ARBA" id="ARBA00004202"/>
    </source>
</evidence>
<comment type="similarity">
    <text evidence="2">Belongs to the CDP-glycerol glycerophosphotransferase family.</text>
</comment>
<dbReference type="InterPro" id="IPR007554">
    <property type="entry name" value="Glycerophosphate_synth"/>
</dbReference>
<dbReference type="InterPro" id="IPR051612">
    <property type="entry name" value="Teichoic_Acid_Biosynth"/>
</dbReference>
<keyword evidence="5" id="KW-0777">Teichoic acid biosynthesis</keyword>
<evidence type="ECO:0000313" key="7">
    <source>
        <dbReference type="EMBL" id="UQS86531.1"/>
    </source>
</evidence>
<evidence type="ECO:0000313" key="8">
    <source>
        <dbReference type="Proteomes" id="UP000831181"/>
    </source>
</evidence>
<dbReference type="EMBL" id="CP093361">
    <property type="protein sequence ID" value="UQS86531.1"/>
    <property type="molecule type" value="Genomic_DNA"/>
</dbReference>
<sequence length="354" mass="40592">MSFENNLRLIKRMASSMPSGQSLIVFYEPDTEASATDLAAFGVSTYQFQDGLSFVFKSLPIIMGARLIFCDNYYAFLGGLIHSAKMRVIQLWHANGAIKKFGWEDSQTKQRSKSDQKRFQLVYNQFDEYVVASKTMGTVFKNSYHVPFDRMQLLGYPRSDRFFKDDWLAHARDRVYAVAPELRDKRVILYAPTYRDGIEFNPPADLAEAITADAQAEVVVKLHPLLKNQEAVIADQNIQSGNSKIHFYNQLSTADLLSVTDTLITDYSSVAFDFTLLPNAHSMLFFMFDLKEYQQKPGIQSDLLNWLPSQPILKTADLAVAIKKNQRTDFTKFNQHWNTYNDGFATKRVIDRYI</sequence>
<dbReference type="Gene3D" id="3.40.50.12580">
    <property type="match status" value="1"/>
</dbReference>
<protein>
    <submittedName>
        <fullName evidence="7">CDP-glycerol glycerophosphotransferase family protein</fullName>
    </submittedName>
</protein>
<dbReference type="Proteomes" id="UP000831181">
    <property type="component" value="Chromosome"/>
</dbReference>
<dbReference type="PANTHER" id="PTHR37316:SF1">
    <property type="entry name" value="TEICHOIC ACID GLYCEROL-PHOSPHATE PRIMASE"/>
    <property type="match status" value="1"/>
</dbReference>
<name>A0A976RRQ2_9LACO</name>
<reference evidence="7" key="1">
    <citation type="journal article" date="2022" name="Int. J. Syst. Evol. Microbiol.">
        <title>Apilactobacillus apisilvae sp. nov., Nicolia spurrieriana gen. nov. sp. nov., Bombilactobacillus folatiphilus sp. nov. and Bombilactobacillus thymidiniphilus sp. nov., four new lactic acid bacterial isolates from stingless bees Tetragonula carbonaria and Austroplebeia australis.</title>
        <authorList>
            <person name="Oliphant S.A."/>
            <person name="Watson-Haigh N.S."/>
            <person name="Sumby K.M."/>
            <person name="Gardner J."/>
            <person name="Groom S."/>
            <person name="Jiranek V."/>
        </authorList>
    </citation>
    <scope>NUCLEOTIDE SEQUENCE</scope>
    <source>
        <strain evidence="7">SGEP1_A5</strain>
    </source>
</reference>
<dbReference type="AlphaFoldDB" id="A0A976RRQ2"/>
<evidence type="ECO:0000256" key="5">
    <source>
        <dbReference type="ARBA" id="ARBA00022944"/>
    </source>
</evidence>
<dbReference type="InterPro" id="IPR043148">
    <property type="entry name" value="TagF_C"/>
</dbReference>
<gene>
    <name evidence="7" type="ORF">MOO44_06460</name>
</gene>
<keyword evidence="3" id="KW-1003">Cell membrane</keyword>
<dbReference type="GO" id="GO:0019350">
    <property type="term" value="P:teichoic acid biosynthetic process"/>
    <property type="evidence" value="ECO:0007669"/>
    <property type="project" value="UniProtKB-KW"/>
</dbReference>
<proteinExistence type="inferred from homology"/>
<dbReference type="Gene3D" id="3.40.50.11820">
    <property type="match status" value="1"/>
</dbReference>
<keyword evidence="6" id="KW-0472">Membrane</keyword>
<dbReference type="Pfam" id="PF04464">
    <property type="entry name" value="Glyphos_transf"/>
    <property type="match status" value="1"/>
</dbReference>
<dbReference type="PANTHER" id="PTHR37316">
    <property type="entry name" value="TEICHOIC ACID GLYCEROL-PHOSPHATE PRIMASE"/>
    <property type="match status" value="1"/>
</dbReference>
<dbReference type="GO" id="GO:0047355">
    <property type="term" value="F:CDP-glycerol glycerophosphotransferase activity"/>
    <property type="evidence" value="ECO:0007669"/>
    <property type="project" value="InterPro"/>
</dbReference>
<dbReference type="SUPFAM" id="SSF53756">
    <property type="entry name" value="UDP-Glycosyltransferase/glycogen phosphorylase"/>
    <property type="match status" value="1"/>
</dbReference>
<dbReference type="InterPro" id="IPR043149">
    <property type="entry name" value="TagF_N"/>
</dbReference>
<keyword evidence="4" id="KW-0808">Transferase</keyword>
<evidence type="ECO:0000256" key="2">
    <source>
        <dbReference type="ARBA" id="ARBA00010488"/>
    </source>
</evidence>
<dbReference type="GO" id="GO:0005886">
    <property type="term" value="C:plasma membrane"/>
    <property type="evidence" value="ECO:0007669"/>
    <property type="project" value="UniProtKB-SubCell"/>
</dbReference>
<evidence type="ECO:0000256" key="4">
    <source>
        <dbReference type="ARBA" id="ARBA00022679"/>
    </source>
</evidence>